<dbReference type="OrthoDB" id="3063568at2759"/>
<evidence type="ECO:0000313" key="3">
    <source>
        <dbReference type="Proteomes" id="UP000467700"/>
    </source>
</evidence>
<feature type="region of interest" description="Disordered" evidence="1">
    <location>
        <begin position="1"/>
        <end position="110"/>
    </location>
</feature>
<gene>
    <name evidence="2" type="ORF">AAE3_LOCUS3826</name>
</gene>
<feature type="compositionally biased region" description="Low complexity" evidence="1">
    <location>
        <begin position="89"/>
        <end position="99"/>
    </location>
</feature>
<dbReference type="AlphaFoldDB" id="A0A8S0XGB8"/>
<comment type="caution">
    <text evidence="2">The sequence shown here is derived from an EMBL/GenBank/DDBJ whole genome shotgun (WGS) entry which is preliminary data.</text>
</comment>
<organism evidence="2 3">
    <name type="scientific">Cyclocybe aegerita</name>
    <name type="common">Black poplar mushroom</name>
    <name type="synonym">Agrocybe aegerita</name>
    <dbReference type="NCBI Taxonomy" id="1973307"/>
    <lineage>
        <taxon>Eukaryota</taxon>
        <taxon>Fungi</taxon>
        <taxon>Dikarya</taxon>
        <taxon>Basidiomycota</taxon>
        <taxon>Agaricomycotina</taxon>
        <taxon>Agaricomycetes</taxon>
        <taxon>Agaricomycetidae</taxon>
        <taxon>Agaricales</taxon>
        <taxon>Agaricineae</taxon>
        <taxon>Bolbitiaceae</taxon>
        <taxon>Cyclocybe</taxon>
    </lineage>
</organism>
<name>A0A8S0XGB8_CYCAE</name>
<dbReference type="EMBL" id="CACVBS010000033">
    <property type="protein sequence ID" value="CAA7261549.1"/>
    <property type="molecule type" value="Genomic_DNA"/>
</dbReference>
<dbReference type="Proteomes" id="UP000467700">
    <property type="component" value="Unassembled WGS sequence"/>
</dbReference>
<accession>A0A8S0XGB8</accession>
<feature type="compositionally biased region" description="Low complexity" evidence="1">
    <location>
        <begin position="8"/>
        <end position="22"/>
    </location>
</feature>
<proteinExistence type="predicted"/>
<sequence>MTSQSNPSVTTFQSTTTANSTTPFGVSPHPQKDYAAAFGTLQSRYGTSGVVPSPKKDPSKKLPQPAQSSTEPASGTSSHTFVPSSPKFTTSETSSTDDVSNPKKPKGSKSFLKAMFKGSYLLVLATRHDSHSLRSGKAKET</sequence>
<reference evidence="2 3" key="1">
    <citation type="submission" date="2020-01" db="EMBL/GenBank/DDBJ databases">
        <authorList>
            <person name="Gupta K D."/>
        </authorList>
    </citation>
    <scope>NUCLEOTIDE SEQUENCE [LARGE SCALE GENOMIC DNA]</scope>
</reference>
<evidence type="ECO:0000313" key="2">
    <source>
        <dbReference type="EMBL" id="CAA7261549.1"/>
    </source>
</evidence>
<feature type="compositionally biased region" description="Polar residues" evidence="1">
    <location>
        <begin position="66"/>
        <end position="88"/>
    </location>
</feature>
<keyword evidence="3" id="KW-1185">Reference proteome</keyword>
<protein>
    <submittedName>
        <fullName evidence="2">Uncharacterized protein</fullName>
    </submittedName>
</protein>
<evidence type="ECO:0000256" key="1">
    <source>
        <dbReference type="SAM" id="MobiDB-lite"/>
    </source>
</evidence>